<gene>
    <name evidence="1" type="ORF">HIU99_18385</name>
</gene>
<dbReference type="RefSeq" id="WP_169450060.1">
    <property type="nucleotide sequence ID" value="NZ_JABCKY010000015.1"/>
</dbReference>
<organism evidence="1 2">
    <name type="scientific">Marinobacter orientalis</name>
    <dbReference type="NCBI Taxonomy" id="1928859"/>
    <lineage>
        <taxon>Bacteria</taxon>
        <taxon>Pseudomonadati</taxon>
        <taxon>Pseudomonadota</taxon>
        <taxon>Gammaproteobacteria</taxon>
        <taxon>Pseudomonadales</taxon>
        <taxon>Marinobacteraceae</taxon>
        <taxon>Marinobacter</taxon>
    </lineage>
</organism>
<dbReference type="AlphaFoldDB" id="A0A7Y0RG25"/>
<reference evidence="1 2" key="1">
    <citation type="submission" date="2020-04" db="EMBL/GenBank/DDBJ databases">
        <title>Marinobacter oceani sp. nov., isolated from marine solar saltern.</title>
        <authorList>
            <person name="Chen X.-Y."/>
        </authorList>
    </citation>
    <scope>NUCLEOTIDE SEQUENCE [LARGE SCALE GENOMIC DNA]</scope>
    <source>
        <strain evidence="1 2">W62</strain>
    </source>
</reference>
<evidence type="ECO:0008006" key="3">
    <source>
        <dbReference type="Google" id="ProtNLM"/>
    </source>
</evidence>
<evidence type="ECO:0000313" key="1">
    <source>
        <dbReference type="EMBL" id="NMT65548.1"/>
    </source>
</evidence>
<sequence>MRWFALVLLLVNTVLWLYGDGFVPNRIAIVSEQQTLPRVADLRTGPAPRREQPAAEPMLPSEPALGQVELVVAPSGSVSELYCVRLGWFESADAAHDAYLSLGSPGKAHEIRKEERELSPLHWVIIPPQPDDRAMALFRDLQRRGIDSYLIRGGENRNAISLGLFESRKAAETVLEEKKRQNLNAILANFPRNQISYALVFEDELMPDTGAVEAIESDYASNFDLVEIRRCQSVATVPENP</sequence>
<dbReference type="EMBL" id="JABCKY010000015">
    <property type="protein sequence ID" value="NMT65548.1"/>
    <property type="molecule type" value="Genomic_DNA"/>
</dbReference>
<keyword evidence="2" id="KW-1185">Reference proteome</keyword>
<comment type="caution">
    <text evidence="1">The sequence shown here is derived from an EMBL/GenBank/DDBJ whole genome shotgun (WGS) entry which is preliminary data.</text>
</comment>
<name>A0A7Y0RG25_9GAMM</name>
<dbReference type="Proteomes" id="UP000567186">
    <property type="component" value="Unassembled WGS sequence"/>
</dbReference>
<protein>
    <recommendedName>
        <fullName evidence="3">SPOR domain-containing protein</fullName>
    </recommendedName>
</protein>
<evidence type="ECO:0000313" key="2">
    <source>
        <dbReference type="Proteomes" id="UP000567186"/>
    </source>
</evidence>
<proteinExistence type="predicted"/>
<accession>A0A7Y0RG25</accession>